<dbReference type="PROSITE" id="PS50977">
    <property type="entry name" value="HTH_TETR_2"/>
    <property type="match status" value="1"/>
</dbReference>
<dbReference type="SUPFAM" id="SSF48498">
    <property type="entry name" value="Tetracyclin repressor-like, C-terminal domain"/>
    <property type="match status" value="1"/>
</dbReference>
<proteinExistence type="predicted"/>
<feature type="DNA-binding region" description="H-T-H motif" evidence="4">
    <location>
        <begin position="32"/>
        <end position="51"/>
    </location>
</feature>
<evidence type="ECO:0000256" key="4">
    <source>
        <dbReference type="PROSITE-ProRule" id="PRU00335"/>
    </source>
</evidence>
<accession>A0ABW4F2R0</accession>
<comment type="caution">
    <text evidence="6">The sequence shown here is derived from an EMBL/GenBank/DDBJ whole genome shotgun (WGS) entry which is preliminary data.</text>
</comment>
<dbReference type="Pfam" id="PF13305">
    <property type="entry name" value="TetR_C_33"/>
    <property type="match status" value="1"/>
</dbReference>
<dbReference type="RefSeq" id="WP_344727087.1">
    <property type="nucleotide sequence ID" value="NZ_BAAAUS010000043.1"/>
</dbReference>
<dbReference type="InterPro" id="IPR036271">
    <property type="entry name" value="Tet_transcr_reg_TetR-rel_C_sf"/>
</dbReference>
<dbReference type="EMBL" id="JBHUCO010000024">
    <property type="protein sequence ID" value="MFD1520520.1"/>
    <property type="molecule type" value="Genomic_DNA"/>
</dbReference>
<keyword evidence="1" id="KW-0805">Transcription regulation</keyword>
<evidence type="ECO:0000256" key="1">
    <source>
        <dbReference type="ARBA" id="ARBA00023015"/>
    </source>
</evidence>
<protein>
    <submittedName>
        <fullName evidence="6">TetR/AcrR family transcriptional regulator</fullName>
    </submittedName>
</protein>
<evidence type="ECO:0000313" key="6">
    <source>
        <dbReference type="EMBL" id="MFD1520520.1"/>
    </source>
</evidence>
<dbReference type="Pfam" id="PF00440">
    <property type="entry name" value="TetR_N"/>
    <property type="match status" value="1"/>
</dbReference>
<gene>
    <name evidence="6" type="ORF">ACFSJD_23695</name>
</gene>
<dbReference type="InterPro" id="IPR001647">
    <property type="entry name" value="HTH_TetR"/>
</dbReference>
<keyword evidence="3" id="KW-0804">Transcription</keyword>
<sequence>MARPKVHDEALRNRLLDCALERVCADGVPALRLRSLAAECGTSTTAVYSLFGGKAGLLRALFDEALQQFRAHLAVTPGGDSLDDLVRLALAYRRGALEQPHLFEVVFDRDTPGLASDAALAPLREFVERAIKDDALRPDIDPSTAALALWATVHGWVSLQLRGLLPPGAETRFEDVLRCVTAGWAPAQRTL</sequence>
<dbReference type="InterPro" id="IPR009057">
    <property type="entry name" value="Homeodomain-like_sf"/>
</dbReference>
<feature type="domain" description="HTH tetR-type" evidence="5">
    <location>
        <begin position="9"/>
        <end position="69"/>
    </location>
</feature>
<dbReference type="SUPFAM" id="SSF46689">
    <property type="entry name" value="Homeodomain-like"/>
    <property type="match status" value="1"/>
</dbReference>
<dbReference type="PANTHER" id="PTHR30055:SF220">
    <property type="entry name" value="TETR-FAMILY REGULATORY PROTEIN"/>
    <property type="match status" value="1"/>
</dbReference>
<evidence type="ECO:0000313" key="7">
    <source>
        <dbReference type="Proteomes" id="UP001597114"/>
    </source>
</evidence>
<keyword evidence="7" id="KW-1185">Reference proteome</keyword>
<evidence type="ECO:0000256" key="2">
    <source>
        <dbReference type="ARBA" id="ARBA00023125"/>
    </source>
</evidence>
<dbReference type="InterPro" id="IPR050109">
    <property type="entry name" value="HTH-type_TetR-like_transc_reg"/>
</dbReference>
<evidence type="ECO:0000256" key="3">
    <source>
        <dbReference type="ARBA" id="ARBA00023163"/>
    </source>
</evidence>
<reference evidence="7" key="1">
    <citation type="journal article" date="2019" name="Int. J. Syst. Evol. Microbiol.">
        <title>The Global Catalogue of Microorganisms (GCM) 10K type strain sequencing project: providing services to taxonomists for standard genome sequencing and annotation.</title>
        <authorList>
            <consortium name="The Broad Institute Genomics Platform"/>
            <consortium name="The Broad Institute Genome Sequencing Center for Infectious Disease"/>
            <person name="Wu L."/>
            <person name="Ma J."/>
        </authorList>
    </citation>
    <scope>NUCLEOTIDE SEQUENCE [LARGE SCALE GENOMIC DNA]</scope>
    <source>
        <strain evidence="7">CCM 7043</strain>
    </source>
</reference>
<evidence type="ECO:0000259" key="5">
    <source>
        <dbReference type="PROSITE" id="PS50977"/>
    </source>
</evidence>
<dbReference type="InterPro" id="IPR025996">
    <property type="entry name" value="MT1864/Rv1816-like_C"/>
</dbReference>
<dbReference type="PANTHER" id="PTHR30055">
    <property type="entry name" value="HTH-TYPE TRANSCRIPTIONAL REGULATOR RUTR"/>
    <property type="match status" value="1"/>
</dbReference>
<organism evidence="6 7">
    <name type="scientific">Pseudonocardia yunnanensis</name>
    <dbReference type="NCBI Taxonomy" id="58107"/>
    <lineage>
        <taxon>Bacteria</taxon>
        <taxon>Bacillati</taxon>
        <taxon>Actinomycetota</taxon>
        <taxon>Actinomycetes</taxon>
        <taxon>Pseudonocardiales</taxon>
        <taxon>Pseudonocardiaceae</taxon>
        <taxon>Pseudonocardia</taxon>
    </lineage>
</organism>
<keyword evidence="2 4" id="KW-0238">DNA-binding</keyword>
<name>A0ABW4F2R0_9PSEU</name>
<dbReference type="Gene3D" id="1.10.357.10">
    <property type="entry name" value="Tetracycline Repressor, domain 2"/>
    <property type="match status" value="1"/>
</dbReference>
<dbReference type="Proteomes" id="UP001597114">
    <property type="component" value="Unassembled WGS sequence"/>
</dbReference>